<dbReference type="InterPro" id="IPR015421">
    <property type="entry name" value="PyrdxlP-dep_Trfase_major"/>
</dbReference>
<feature type="domain" description="Aminotransferase class V" evidence="7">
    <location>
        <begin position="2"/>
        <end position="368"/>
    </location>
</feature>
<keyword evidence="9" id="KW-1185">Reference proteome</keyword>
<comment type="cofactor">
    <cofactor evidence="1 6">
        <name>pyridoxal 5'-phosphate</name>
        <dbReference type="ChEBI" id="CHEBI:597326"/>
    </cofactor>
</comment>
<evidence type="ECO:0000256" key="4">
    <source>
        <dbReference type="ARBA" id="ARBA00022898"/>
    </source>
</evidence>
<dbReference type="InterPro" id="IPR016454">
    <property type="entry name" value="Cysteine_dSase"/>
</dbReference>
<dbReference type="GO" id="GO:0031071">
    <property type="term" value="F:cysteine desulfurase activity"/>
    <property type="evidence" value="ECO:0007669"/>
    <property type="project" value="UniProtKB-EC"/>
</dbReference>
<gene>
    <name evidence="8" type="ORF">XA3_00450</name>
</gene>
<proteinExistence type="inferred from homology"/>
<accession>A0AAU9DP91</accession>
<organism evidence="8 9">
    <name type="scientific">Xylocopilactobacillus apicola</name>
    <dbReference type="NCBI Taxonomy" id="2932184"/>
    <lineage>
        <taxon>Bacteria</taxon>
        <taxon>Bacillati</taxon>
        <taxon>Bacillota</taxon>
        <taxon>Bacilli</taxon>
        <taxon>Lactobacillales</taxon>
        <taxon>Lactobacillaceae</taxon>
        <taxon>Xylocopilactobacillus</taxon>
    </lineage>
</organism>
<name>A0AAU9DP91_9LACO</name>
<dbReference type="EC" id="2.8.1.7" evidence="3"/>
<evidence type="ECO:0000256" key="3">
    <source>
        <dbReference type="ARBA" id="ARBA00012239"/>
    </source>
</evidence>
<dbReference type="AlphaFoldDB" id="A0AAU9DP91"/>
<protein>
    <recommendedName>
        <fullName evidence="3">cysteine desulfurase</fullName>
        <ecNumber evidence="3">2.8.1.7</ecNumber>
    </recommendedName>
</protein>
<comment type="catalytic activity">
    <reaction evidence="5">
        <text>(sulfur carrier)-H + L-cysteine = (sulfur carrier)-SH + L-alanine</text>
        <dbReference type="Rhea" id="RHEA:43892"/>
        <dbReference type="Rhea" id="RHEA-COMP:14737"/>
        <dbReference type="Rhea" id="RHEA-COMP:14739"/>
        <dbReference type="ChEBI" id="CHEBI:29917"/>
        <dbReference type="ChEBI" id="CHEBI:35235"/>
        <dbReference type="ChEBI" id="CHEBI:57972"/>
        <dbReference type="ChEBI" id="CHEBI:64428"/>
        <dbReference type="EC" id="2.8.1.7"/>
    </reaction>
</comment>
<dbReference type="PANTHER" id="PTHR43586:SF4">
    <property type="entry name" value="ISOPENICILLIN N EPIMERASE"/>
    <property type="match status" value="1"/>
</dbReference>
<dbReference type="InterPro" id="IPR015422">
    <property type="entry name" value="PyrdxlP-dep_Trfase_small"/>
</dbReference>
<dbReference type="InterPro" id="IPR000192">
    <property type="entry name" value="Aminotrans_V_dom"/>
</dbReference>
<evidence type="ECO:0000256" key="1">
    <source>
        <dbReference type="ARBA" id="ARBA00001933"/>
    </source>
</evidence>
<evidence type="ECO:0000256" key="2">
    <source>
        <dbReference type="ARBA" id="ARBA00010447"/>
    </source>
</evidence>
<keyword evidence="8" id="KW-0808">Transferase</keyword>
<keyword evidence="8" id="KW-0032">Aminotransferase</keyword>
<dbReference type="Proteomes" id="UP001321861">
    <property type="component" value="Chromosome"/>
</dbReference>
<dbReference type="NCBIfam" id="TIGR01977">
    <property type="entry name" value="am_tr_V_EF2568"/>
    <property type="match status" value="1"/>
</dbReference>
<evidence type="ECO:0000259" key="7">
    <source>
        <dbReference type="Pfam" id="PF00266"/>
    </source>
</evidence>
<evidence type="ECO:0000256" key="5">
    <source>
        <dbReference type="ARBA" id="ARBA00050776"/>
    </source>
</evidence>
<sequence length="386" mass="41636">MIYLDNAATTLIKPSIVGKKVFEIISSAKFGNPARGSSNASVNALDEVFKTRKLIRKLFNLADPSLTAFTNNATEALNFAIKGLLKSGDHVIATTLDHNSVLRPIYQLEKTGIEHDFVGLNKDGSLDYNQFERLLKPNTKMVVCPHASNVTGEILDLKFISDFCHQNQLLMVVDAAQTAGVIPIDVRRDGIDVLCFTGHKSLFGPQGTGGICLSHQLAIEPLISGGTGIDSFNHDQPAVFPEHLEAGTLNVAGIAGLGAGIEYVLAQGIENSGTVARNLADRFIAGIKNLPQVKIYGNLNRPKVATVSLNLGDINSAEISDFLQTHYDIATRAGAHCAPLLHCALKTKDQGMVRFSFSSFNQPSDVDQAVKAIKTLSDELEREART</sequence>
<dbReference type="GO" id="GO:0008483">
    <property type="term" value="F:transaminase activity"/>
    <property type="evidence" value="ECO:0007669"/>
    <property type="project" value="UniProtKB-KW"/>
</dbReference>
<dbReference type="SUPFAM" id="SSF53383">
    <property type="entry name" value="PLP-dependent transferases"/>
    <property type="match status" value="1"/>
</dbReference>
<dbReference type="Pfam" id="PF00266">
    <property type="entry name" value="Aminotran_5"/>
    <property type="match status" value="1"/>
</dbReference>
<dbReference type="InterPro" id="IPR015424">
    <property type="entry name" value="PyrdxlP-dep_Trfase"/>
</dbReference>
<evidence type="ECO:0000313" key="8">
    <source>
        <dbReference type="EMBL" id="BDR57604.1"/>
    </source>
</evidence>
<dbReference type="KEGG" id="xap:XA3_00450"/>
<comment type="similarity">
    <text evidence="2">Belongs to the class-V pyridoxal-phosphate-dependent aminotransferase family. Csd subfamily.</text>
</comment>
<dbReference type="InterPro" id="IPR010969">
    <property type="entry name" value="Cys_dSase-rel_unknwn_funct"/>
</dbReference>
<dbReference type="Gene3D" id="3.90.1150.10">
    <property type="entry name" value="Aspartate Aminotransferase, domain 1"/>
    <property type="match status" value="1"/>
</dbReference>
<dbReference type="PANTHER" id="PTHR43586">
    <property type="entry name" value="CYSTEINE DESULFURASE"/>
    <property type="match status" value="1"/>
</dbReference>
<reference evidence="8 9" key="1">
    <citation type="journal article" date="2023" name="Microbiol. Spectr.">
        <title>Symbiosis of Carpenter Bees with Uncharacterized Lactic Acid Bacteria Showing NAD Auxotrophy.</title>
        <authorList>
            <person name="Kawasaki S."/>
            <person name="Ozawa K."/>
            <person name="Mori T."/>
            <person name="Yamamoto A."/>
            <person name="Ito M."/>
            <person name="Ohkuma M."/>
            <person name="Sakamoto M."/>
            <person name="Matsutani M."/>
        </authorList>
    </citation>
    <scope>NUCLEOTIDE SEQUENCE [LARGE SCALE GENOMIC DNA]</scope>
    <source>
        <strain evidence="8 9">XA3</strain>
    </source>
</reference>
<dbReference type="Gene3D" id="3.40.640.10">
    <property type="entry name" value="Type I PLP-dependent aspartate aminotransferase-like (Major domain)"/>
    <property type="match status" value="1"/>
</dbReference>
<dbReference type="PIRSF" id="PIRSF005572">
    <property type="entry name" value="NifS"/>
    <property type="match status" value="1"/>
</dbReference>
<keyword evidence="4" id="KW-0663">Pyridoxal phosphate</keyword>
<evidence type="ECO:0000256" key="6">
    <source>
        <dbReference type="RuleBase" id="RU004504"/>
    </source>
</evidence>
<dbReference type="InterPro" id="IPR020578">
    <property type="entry name" value="Aminotrans_V_PyrdxlP_BS"/>
</dbReference>
<dbReference type="RefSeq" id="WP_317635562.1">
    <property type="nucleotide sequence ID" value="NZ_AP026802.1"/>
</dbReference>
<dbReference type="EMBL" id="AP026802">
    <property type="protein sequence ID" value="BDR57604.1"/>
    <property type="molecule type" value="Genomic_DNA"/>
</dbReference>
<evidence type="ECO:0000313" key="9">
    <source>
        <dbReference type="Proteomes" id="UP001321861"/>
    </source>
</evidence>
<dbReference type="PROSITE" id="PS00595">
    <property type="entry name" value="AA_TRANSFER_CLASS_5"/>
    <property type="match status" value="1"/>
</dbReference>